<sequence length="50" mass="5662">MPEINHQITGSLFRLYFQAVTEKYSLISVPVVFGHKSAFSDILRYLLSGS</sequence>
<protein>
    <submittedName>
        <fullName evidence="1">Uncharacterized protein</fullName>
    </submittedName>
</protein>
<gene>
    <name evidence="1" type="ORF">TBC1_12998</name>
</gene>
<dbReference type="AlphaFoldDB" id="A0A0S7C796"/>
<evidence type="ECO:0000313" key="1">
    <source>
        <dbReference type="EMBL" id="GAP45177.1"/>
    </source>
</evidence>
<keyword evidence="2" id="KW-1185">Reference proteome</keyword>
<organism evidence="1">
    <name type="scientific">Lentimicrobium saccharophilum</name>
    <dbReference type="NCBI Taxonomy" id="1678841"/>
    <lineage>
        <taxon>Bacteria</taxon>
        <taxon>Pseudomonadati</taxon>
        <taxon>Bacteroidota</taxon>
        <taxon>Bacteroidia</taxon>
        <taxon>Bacteroidales</taxon>
        <taxon>Lentimicrobiaceae</taxon>
        <taxon>Lentimicrobium</taxon>
    </lineage>
</organism>
<dbReference type="STRING" id="1678841.TBC1_12998"/>
<accession>A0A0S7C796</accession>
<evidence type="ECO:0000313" key="2">
    <source>
        <dbReference type="Proteomes" id="UP000053091"/>
    </source>
</evidence>
<proteinExistence type="predicted"/>
<dbReference type="Proteomes" id="UP000053091">
    <property type="component" value="Unassembled WGS sequence"/>
</dbReference>
<dbReference type="EMBL" id="DF968183">
    <property type="protein sequence ID" value="GAP45177.1"/>
    <property type="molecule type" value="Genomic_DNA"/>
</dbReference>
<name>A0A0S7C796_9BACT</name>
<reference evidence="1" key="1">
    <citation type="journal article" date="2015" name="Genome Announc.">
        <title>Draft Genome Sequence of Bacteroidales Strain TBC1, a Novel Isolate from a Methanogenic Wastewater Treatment System.</title>
        <authorList>
            <person name="Tourlousse D.M."/>
            <person name="Matsuura N."/>
            <person name="Sun L."/>
            <person name="Toyonaga M."/>
            <person name="Kuroda K."/>
            <person name="Ohashi A."/>
            <person name="Cruz R."/>
            <person name="Yamaguchi T."/>
            <person name="Sekiguchi Y."/>
        </authorList>
    </citation>
    <scope>NUCLEOTIDE SEQUENCE [LARGE SCALE GENOMIC DNA]</scope>
    <source>
        <strain evidence="1">TBC1</strain>
    </source>
</reference>